<feature type="transmembrane region" description="Helical" evidence="27">
    <location>
        <begin position="87"/>
        <end position="107"/>
    </location>
</feature>
<dbReference type="EnsemblPlants" id="ONIVA03G00790.1">
    <property type="protein sequence ID" value="ONIVA03G00790.1"/>
    <property type="gene ID" value="ONIVA03G00790"/>
</dbReference>
<feature type="domain" description="Prephenate dehydratase" evidence="28">
    <location>
        <begin position="556"/>
        <end position="736"/>
    </location>
</feature>
<feature type="transmembrane region" description="Helical" evidence="27">
    <location>
        <begin position="56"/>
        <end position="75"/>
    </location>
</feature>
<dbReference type="UniPathway" id="UPA00121">
    <property type="reaction ID" value="UER00344"/>
</dbReference>
<dbReference type="InterPro" id="IPR002912">
    <property type="entry name" value="ACT_dom"/>
</dbReference>
<dbReference type="GO" id="GO:0016020">
    <property type="term" value="C:membrane"/>
    <property type="evidence" value="ECO:0007669"/>
    <property type="project" value="UniProtKB-SubCell"/>
</dbReference>
<feature type="transmembrane region" description="Helical" evidence="27">
    <location>
        <begin position="202"/>
        <end position="220"/>
    </location>
</feature>
<dbReference type="InterPro" id="IPR018083">
    <property type="entry name" value="Sterol_reductase_CS"/>
</dbReference>
<dbReference type="EC" id="1.3.1.70" evidence="5"/>
<feature type="domain" description="Prephenate dehydratase" evidence="28">
    <location>
        <begin position="945"/>
        <end position="1125"/>
    </location>
</feature>
<dbReference type="EC" id="4.2.1.91" evidence="6"/>
<evidence type="ECO:0000256" key="26">
    <source>
        <dbReference type="SAM" id="MobiDB-lite"/>
    </source>
</evidence>
<dbReference type="PROSITE" id="PS00858">
    <property type="entry name" value="PREPHENATE_DEHYDR_2"/>
    <property type="match status" value="2"/>
</dbReference>
<feature type="transmembrane region" description="Helical" evidence="27">
    <location>
        <begin position="270"/>
        <end position="289"/>
    </location>
</feature>
<evidence type="ECO:0000259" key="28">
    <source>
        <dbReference type="PROSITE" id="PS51171"/>
    </source>
</evidence>
<feature type="region of interest" description="Disordered" evidence="26">
    <location>
        <begin position="829"/>
        <end position="870"/>
    </location>
</feature>
<feature type="region of interest" description="Disordered" evidence="26">
    <location>
        <begin position="441"/>
        <end position="481"/>
    </location>
</feature>
<proteinExistence type="inferred from homology"/>
<evidence type="ECO:0000256" key="17">
    <source>
        <dbReference type="ARBA" id="ARBA00023141"/>
    </source>
</evidence>
<reference evidence="30" key="2">
    <citation type="submission" date="2018-04" db="EMBL/GenBank/DDBJ databases">
        <title>OnivRS2 (Oryza nivara Reference Sequence Version 2).</title>
        <authorList>
            <person name="Zhang J."/>
            <person name="Kudrna D."/>
            <person name="Lee S."/>
            <person name="Talag J."/>
            <person name="Rajasekar S."/>
            <person name="Welchert J."/>
            <person name="Hsing Y.-I."/>
            <person name="Wing R.A."/>
        </authorList>
    </citation>
    <scope>NUCLEOTIDE SEQUENCE [LARGE SCALE GENOMIC DNA]</scope>
    <source>
        <strain evidence="30">SL10</strain>
    </source>
</reference>
<evidence type="ECO:0000256" key="23">
    <source>
        <dbReference type="ARBA" id="ARBA00031227"/>
    </source>
</evidence>
<dbReference type="Gramene" id="ONIVA03G00790.1">
    <property type="protein sequence ID" value="ONIVA03G00790.1"/>
    <property type="gene ID" value="ONIVA03G00790"/>
</dbReference>
<dbReference type="eggNOG" id="KOG1435">
    <property type="taxonomic scope" value="Eukaryota"/>
</dbReference>
<dbReference type="Gene3D" id="1.20.120.1630">
    <property type="match status" value="1"/>
</dbReference>
<evidence type="ECO:0000256" key="16">
    <source>
        <dbReference type="ARBA" id="ARBA00023136"/>
    </source>
</evidence>
<dbReference type="SUPFAM" id="SSF53850">
    <property type="entry name" value="Periplasmic binding protein-like II"/>
    <property type="match status" value="2"/>
</dbReference>
<evidence type="ECO:0000256" key="5">
    <source>
        <dbReference type="ARBA" id="ARBA00012413"/>
    </source>
</evidence>
<evidence type="ECO:0000259" key="29">
    <source>
        <dbReference type="PROSITE" id="PS51671"/>
    </source>
</evidence>
<evidence type="ECO:0000256" key="3">
    <source>
        <dbReference type="ARBA" id="ARBA00004929"/>
    </source>
</evidence>
<feature type="transmembrane region" description="Helical" evidence="27">
    <location>
        <begin position="119"/>
        <end position="139"/>
    </location>
</feature>
<dbReference type="GO" id="GO:0009094">
    <property type="term" value="P:L-phenylalanine biosynthetic process"/>
    <property type="evidence" value="ECO:0007669"/>
    <property type="project" value="UniProtKB-UniPathway"/>
</dbReference>
<dbReference type="CDD" id="cd13631">
    <property type="entry name" value="PBP2_Ct-PDT_like"/>
    <property type="match status" value="2"/>
</dbReference>
<reference evidence="30" key="1">
    <citation type="submission" date="2015-04" db="UniProtKB">
        <authorList>
            <consortium name="EnsemblPlants"/>
        </authorList>
    </citation>
    <scope>IDENTIFICATION</scope>
    <source>
        <strain evidence="30">SL10</strain>
    </source>
</reference>
<evidence type="ECO:0000313" key="30">
    <source>
        <dbReference type="EnsemblPlants" id="ONIVA03G00790.1"/>
    </source>
</evidence>
<dbReference type="GO" id="GO:0009570">
    <property type="term" value="C:chloroplast stroma"/>
    <property type="evidence" value="ECO:0007669"/>
    <property type="project" value="UniProtKB-SubCell"/>
</dbReference>
<keyword evidence="11" id="KW-0752">Steroid biosynthesis</keyword>
<keyword evidence="20" id="KW-0584">Phenylalanine biosynthesis</keyword>
<evidence type="ECO:0000256" key="11">
    <source>
        <dbReference type="ARBA" id="ARBA00022955"/>
    </source>
</evidence>
<keyword evidence="7" id="KW-0444">Lipid biosynthesis</keyword>
<dbReference type="GO" id="GO:0004664">
    <property type="term" value="F:prephenate dehydratase activity"/>
    <property type="evidence" value="ECO:0007669"/>
    <property type="project" value="InterPro"/>
</dbReference>
<keyword evidence="17" id="KW-0057">Aromatic amino acid biosynthesis</keyword>
<dbReference type="InterPro" id="IPR045865">
    <property type="entry name" value="ACT-like_dom_sf"/>
</dbReference>
<dbReference type="PROSITE" id="PS00857">
    <property type="entry name" value="PREPHENATE_DEHYDR_1"/>
    <property type="match status" value="2"/>
</dbReference>
<evidence type="ECO:0000256" key="13">
    <source>
        <dbReference type="ARBA" id="ARBA00023002"/>
    </source>
</evidence>
<accession>A0A0E0GFR9</accession>
<comment type="pathway">
    <text evidence="3">Amino-acid biosynthesis; L-phenylalanine biosynthesis; L-phenylalanine from L-arogenate: step 1/1.</text>
</comment>
<evidence type="ECO:0000256" key="1">
    <source>
        <dbReference type="ARBA" id="ARBA00004141"/>
    </source>
</evidence>
<dbReference type="SUPFAM" id="SSF55021">
    <property type="entry name" value="ACT-like"/>
    <property type="match status" value="2"/>
</dbReference>
<comment type="pathway">
    <text evidence="24">Steroid biosynthesis.</text>
</comment>
<evidence type="ECO:0000256" key="20">
    <source>
        <dbReference type="ARBA" id="ARBA00023222"/>
    </source>
</evidence>
<keyword evidence="19" id="KW-0753">Steroid metabolism</keyword>
<evidence type="ECO:0000256" key="14">
    <source>
        <dbReference type="ARBA" id="ARBA00023011"/>
    </source>
</evidence>
<keyword evidence="31" id="KW-1185">Reference proteome</keyword>
<keyword evidence="18" id="KW-1207">Sterol metabolism</keyword>
<dbReference type="Pfam" id="PF00800">
    <property type="entry name" value="PDT"/>
    <property type="match status" value="2"/>
</dbReference>
<evidence type="ECO:0000256" key="2">
    <source>
        <dbReference type="ARBA" id="ARBA00004470"/>
    </source>
</evidence>
<protein>
    <recommendedName>
        <fullName evidence="25">Delta(14)-sterol reductase</fullName>
        <ecNumber evidence="5">1.3.1.70</ecNumber>
        <ecNumber evidence="6">4.2.1.91</ecNumber>
    </recommendedName>
    <alternativeName>
        <fullName evidence="22">C-14 sterol reductase</fullName>
    </alternativeName>
    <alternativeName>
        <fullName evidence="23">Sterol C14-reductase</fullName>
    </alternativeName>
</protein>
<name>A0A0E0GFR9_ORYNI</name>
<keyword evidence="14" id="KW-0756">Sterol biosynthesis</keyword>
<keyword evidence="21" id="KW-0456">Lyase</keyword>
<dbReference type="GO" id="GO:0016126">
    <property type="term" value="P:sterol biosynthetic process"/>
    <property type="evidence" value="ECO:0007669"/>
    <property type="project" value="UniProtKB-KW"/>
</dbReference>
<keyword evidence="12 27" id="KW-1133">Transmembrane helix</keyword>
<dbReference type="FunFam" id="3.40.190.10:FF:000028">
    <property type="entry name" value="Arogenate dehydratase"/>
    <property type="match status" value="2"/>
</dbReference>
<dbReference type="FunFam" id="3.30.70.260:FF:000019">
    <property type="entry name" value="Arogenate dehydratase"/>
    <property type="match status" value="2"/>
</dbReference>
<dbReference type="FunFam" id="1.20.120.1630:FF:000011">
    <property type="entry name" value="Delta(14)-sterol reductase"/>
    <property type="match status" value="1"/>
</dbReference>
<evidence type="ECO:0000256" key="22">
    <source>
        <dbReference type="ARBA" id="ARBA00030165"/>
    </source>
</evidence>
<evidence type="ECO:0000256" key="12">
    <source>
        <dbReference type="ARBA" id="ARBA00022989"/>
    </source>
</evidence>
<evidence type="ECO:0000256" key="25">
    <source>
        <dbReference type="ARBA" id="ARBA00069705"/>
    </source>
</evidence>
<comment type="similarity">
    <text evidence="4">Belongs to the ERG4/ERG24 family.</text>
</comment>
<dbReference type="eggNOG" id="KOG2797">
    <property type="taxonomic scope" value="Eukaryota"/>
</dbReference>
<dbReference type="InterPro" id="IPR018528">
    <property type="entry name" value="Preph_deHydtase_CS"/>
</dbReference>
<evidence type="ECO:0000256" key="7">
    <source>
        <dbReference type="ARBA" id="ARBA00022516"/>
    </source>
</evidence>
<keyword evidence="16 27" id="KW-0472">Membrane</keyword>
<keyword evidence="8" id="KW-0028">Amino-acid biosynthesis</keyword>
<evidence type="ECO:0000256" key="10">
    <source>
        <dbReference type="ARBA" id="ARBA00022857"/>
    </source>
</evidence>
<dbReference type="Proteomes" id="UP000006591">
    <property type="component" value="Chromosome 3"/>
</dbReference>
<dbReference type="InterPro" id="IPR001086">
    <property type="entry name" value="Preph_deHydtase"/>
</dbReference>
<dbReference type="PANTHER" id="PTHR21022">
    <property type="entry name" value="PREPHENATE DEHYDRATASE P PROTEIN"/>
    <property type="match status" value="1"/>
</dbReference>
<evidence type="ECO:0000313" key="31">
    <source>
        <dbReference type="Proteomes" id="UP000006591"/>
    </source>
</evidence>
<dbReference type="STRING" id="4536.A0A0E0GFR9"/>
<dbReference type="CDD" id="cd04905">
    <property type="entry name" value="ACT_CM-PDT"/>
    <property type="match status" value="2"/>
</dbReference>
<evidence type="ECO:0000256" key="4">
    <source>
        <dbReference type="ARBA" id="ARBA00005402"/>
    </source>
</evidence>
<evidence type="ECO:0000256" key="8">
    <source>
        <dbReference type="ARBA" id="ARBA00022605"/>
    </source>
</evidence>
<feature type="domain" description="ACT" evidence="29">
    <location>
        <begin position="690"/>
        <end position="781"/>
    </location>
</feature>
<feature type="transmembrane region" description="Helical" evidence="27">
    <location>
        <begin position="178"/>
        <end position="196"/>
    </location>
</feature>
<dbReference type="Pfam" id="PF01222">
    <property type="entry name" value="ERG4_ERG24"/>
    <property type="match status" value="1"/>
</dbReference>
<keyword evidence="15" id="KW-0443">Lipid metabolism</keyword>
<feature type="domain" description="ACT" evidence="29">
    <location>
        <begin position="1079"/>
        <end position="1170"/>
    </location>
</feature>
<keyword evidence="9 27" id="KW-0812">Transmembrane</keyword>
<evidence type="ECO:0000256" key="6">
    <source>
        <dbReference type="ARBA" id="ARBA00013259"/>
    </source>
</evidence>
<keyword evidence="10" id="KW-0521">NADP</keyword>
<comment type="subcellular location">
    <subcellularLocation>
        <location evidence="1">Membrane</location>
        <topology evidence="1">Multi-pass membrane protein</topology>
    </subcellularLocation>
    <subcellularLocation>
        <location evidence="2">Plastid</location>
        <location evidence="2">Chloroplast stroma</location>
    </subcellularLocation>
</comment>
<dbReference type="Gene3D" id="3.30.70.260">
    <property type="match status" value="2"/>
</dbReference>
<evidence type="ECO:0000256" key="19">
    <source>
        <dbReference type="ARBA" id="ARBA00023221"/>
    </source>
</evidence>
<dbReference type="GO" id="GO:0047769">
    <property type="term" value="F:arogenate dehydratase activity"/>
    <property type="evidence" value="ECO:0007669"/>
    <property type="project" value="UniProtKB-EC"/>
</dbReference>
<evidence type="ECO:0000256" key="18">
    <source>
        <dbReference type="ARBA" id="ARBA00023166"/>
    </source>
</evidence>
<dbReference type="PANTHER" id="PTHR21022:SF19">
    <property type="entry name" value="PREPHENATE DEHYDRATASE-RELATED"/>
    <property type="match status" value="1"/>
</dbReference>
<dbReference type="PROSITE" id="PS51171">
    <property type="entry name" value="PREPHENATE_DEHYDR_3"/>
    <property type="match status" value="2"/>
</dbReference>
<dbReference type="PROSITE" id="PS01018">
    <property type="entry name" value="STEROL_REDUCT_2"/>
    <property type="match status" value="1"/>
</dbReference>
<dbReference type="GO" id="GO:0050613">
    <property type="term" value="F:Delta14-sterol reductase activity"/>
    <property type="evidence" value="ECO:0007669"/>
    <property type="project" value="UniProtKB-EC"/>
</dbReference>
<organism evidence="30">
    <name type="scientific">Oryza nivara</name>
    <name type="common">Indian wild rice</name>
    <name type="synonym">Oryza sativa f. spontanea</name>
    <dbReference type="NCBI Taxonomy" id="4536"/>
    <lineage>
        <taxon>Eukaryota</taxon>
        <taxon>Viridiplantae</taxon>
        <taxon>Streptophyta</taxon>
        <taxon>Embryophyta</taxon>
        <taxon>Tracheophyta</taxon>
        <taxon>Spermatophyta</taxon>
        <taxon>Magnoliopsida</taxon>
        <taxon>Liliopsida</taxon>
        <taxon>Poales</taxon>
        <taxon>Poaceae</taxon>
        <taxon>BOP clade</taxon>
        <taxon>Oryzoideae</taxon>
        <taxon>Oryzeae</taxon>
        <taxon>Oryzinae</taxon>
        <taxon>Oryza</taxon>
    </lineage>
</organism>
<evidence type="ECO:0000256" key="24">
    <source>
        <dbReference type="ARBA" id="ARBA00060577"/>
    </source>
</evidence>
<dbReference type="HOGENOM" id="CLU_006389_1_0_1"/>
<sequence length="1297" mass="144683">MDAAAVAASLVPSWSAVLVLFSYLGYLAAAGAVLPGKLVPGAVLPDSSRLHYRCNGTASAALALLLYAFFDAVLFSHLMRACVTRAGLLSLLLLLVLSALGVYMGWMSPTVIADRGIELLSTTFIFSVIVTFLLYYSGLRSHHKSSSLKPHITGNFIQDWWLGVQLNPHFMGVDLKFFFVRAGMMAWLFINLSLFAKSYLAGSANLSVILYQFFCAWYIVDYFVHEEFMTSTWDIIAERLGFMLVFGDLVFIPFTFTIQGWWLLRNKVELSLLAAVVNCFIFVIGYLVFRGANKQKHIFKKNPKALIWGKPPKLVGGKLLVSGYWGIARHCNYLGDILLALSFSLPCGTSSVIPYFYPTYLFILLIWRERRDEARCSEKYKEIWVEYCKLVPWRIFPYVLAGEHLILFSRRRRGVSSPPTATFLLLLSFHLHYPSPRLAARRRPFPPPTPRRARLASGDRRRMETSPAPRPAHIPRSTAVRPPCATPFSRAHWHTTCAAIRRVPRVNGDSNSSIKPALSDHAAPPLDLDLLPVSNLPRPLTITDLSPAPMHGSQLRVAYQGVPGAYSEAAAAKAYPSCDAIPCDQFEVAFQAVELWIADRAVLPVENSLGGSIHRNYDLLLRHRLHIAEHVAAAGLRDTAAIASSRAAELYGLQVLADGIQDDAGNVTRFVMLAREPIIPRTDRPFKTSIVFAHDREGTSVLFKVLSAFAFRDISLTKIESRPHRHRPIRLVDDANVGTAKHFEYMFYIDFQASMAEVRAQNALSEIQEFTSFLRVLGSYPMDMTPWDLAGEHLILFSRRRRGVSSPPTATFLLLLSFHLHYPSPRLAARRRPFPPPTPRRARLASGDRRRMETSPAPRPAHIPRSTAVRPPCATPFSRAHWHTTCAAIRRVPRVNGDSNSSIKPALSDHAAPPLDLDLLPVSNLPRPLTITDLSPAPMHGSQLRVAYQGVPGAYSEAAAAKAYPSCDAIPCDQFEVAFQAVELWIADRAVLPVENSLGGSIHRNYDLLLRHRLHIAEHVAAAGLRDTAAIASSRAAELYGLQVLADGIQDDAGNVTRFVMLAREPIIPRTDRPFKTSIVFAHDREGTSVLFKVLSAFAFRDISLTKIESRPHRHRPIRLVDDANVGTAKHFEYMFYIDFQASMAEVRAQNALSEIQEFTSFLRVLGSYPMDMTPWEYSSSSLLDVAGAGEKLQANIRLASGMTRILAIFLGPWIQRINGAEGIPPTMRIAFSFCREHMWSIKTCADTPFLLLGCGAFSLRRRLKLSMAAMRCLQLQSSEASETFYDWDAWEALPSL</sequence>
<dbReference type="Gene3D" id="3.40.190.10">
    <property type="entry name" value="Periplasmic binding protein-like II"/>
    <property type="match status" value="4"/>
</dbReference>
<evidence type="ECO:0000256" key="27">
    <source>
        <dbReference type="SAM" id="Phobius"/>
    </source>
</evidence>
<keyword evidence="13" id="KW-0560">Oxidoreductase</keyword>
<evidence type="ECO:0000256" key="21">
    <source>
        <dbReference type="ARBA" id="ARBA00023239"/>
    </source>
</evidence>
<evidence type="ECO:0000256" key="15">
    <source>
        <dbReference type="ARBA" id="ARBA00023098"/>
    </source>
</evidence>
<dbReference type="InterPro" id="IPR001171">
    <property type="entry name" value="ERG24_DHCR-like"/>
</dbReference>
<dbReference type="PROSITE" id="PS51671">
    <property type="entry name" value="ACT"/>
    <property type="match status" value="2"/>
</dbReference>
<feature type="transmembrane region" description="Helical" evidence="27">
    <location>
        <begin position="240"/>
        <end position="264"/>
    </location>
</feature>
<evidence type="ECO:0000256" key="9">
    <source>
        <dbReference type="ARBA" id="ARBA00022692"/>
    </source>
</evidence>